<reference evidence="2" key="1">
    <citation type="journal article" date="2024" name="Front. Bioeng. Biotechnol.">
        <title>Genome-scale model development and genomic sequencing of the oleaginous clade Lipomyces.</title>
        <authorList>
            <person name="Czajka J.J."/>
            <person name="Han Y."/>
            <person name="Kim J."/>
            <person name="Mondo S.J."/>
            <person name="Hofstad B.A."/>
            <person name="Robles A."/>
            <person name="Haridas S."/>
            <person name="Riley R."/>
            <person name="LaButti K."/>
            <person name="Pangilinan J."/>
            <person name="Andreopoulos W."/>
            <person name="Lipzen A."/>
            <person name="Yan J."/>
            <person name="Wang M."/>
            <person name="Ng V."/>
            <person name="Grigoriev I.V."/>
            <person name="Spatafora J.W."/>
            <person name="Magnuson J.K."/>
            <person name="Baker S.E."/>
            <person name="Pomraning K.R."/>
        </authorList>
    </citation>
    <scope>NUCLEOTIDE SEQUENCE [LARGE SCALE GENOMIC DNA]</scope>
    <source>
        <strain evidence="2">CBS 10300</strain>
    </source>
</reference>
<comment type="caution">
    <text evidence="1">The sequence shown here is derived from an EMBL/GenBank/DDBJ whole genome shotgun (WGS) entry which is preliminary data.</text>
</comment>
<name>A0ACC3TE71_9ASCO</name>
<gene>
    <name evidence="1" type="ORF">V1517DRAFT_376722</name>
</gene>
<dbReference type="EMBL" id="MU970217">
    <property type="protein sequence ID" value="KAK9319177.1"/>
    <property type="molecule type" value="Genomic_DNA"/>
</dbReference>
<dbReference type="Proteomes" id="UP001489719">
    <property type="component" value="Unassembled WGS sequence"/>
</dbReference>
<proteinExistence type="predicted"/>
<protein>
    <submittedName>
        <fullName evidence="1">Uncharacterized protein</fullName>
    </submittedName>
</protein>
<sequence>MTDNLAQPNNCALSPSISSGSNGSGKESTCSPYTAPASAPQSVYTERLAMFTVRVNPLAVLKFGTTTIISRDPRTNLGEPAEKWHDLELMALILGYEVAVNAVRNGSPLGFFVIVEDVWRKIMLRLELPIKLSIGPMYLEHVWLNIIASFRTIAYHMGKSGSPSWYDYSIDHHARILRGLPSITPQIYYELDSRFSPSFTQFLHSLNDSPPPVLPLVLEGRYITRSGCRSHAGQNSEPNQSLGPSSSDKRKRSLSPVNLSRGQSPSDPSRPIQANKSPTDSLLSSFRTSFTRIVARRIEDMNCIDQALAMSLLTEAAKSKLGSEIASALEDYMEFEEMNMFRRQVACEELILCGQKSQSVASNK</sequence>
<evidence type="ECO:0000313" key="2">
    <source>
        <dbReference type="Proteomes" id="UP001489719"/>
    </source>
</evidence>
<accession>A0ACC3TE71</accession>
<evidence type="ECO:0000313" key="1">
    <source>
        <dbReference type="EMBL" id="KAK9319177.1"/>
    </source>
</evidence>
<organism evidence="1 2">
    <name type="scientific">Lipomyces orientalis</name>
    <dbReference type="NCBI Taxonomy" id="1233043"/>
    <lineage>
        <taxon>Eukaryota</taxon>
        <taxon>Fungi</taxon>
        <taxon>Dikarya</taxon>
        <taxon>Ascomycota</taxon>
        <taxon>Saccharomycotina</taxon>
        <taxon>Lipomycetes</taxon>
        <taxon>Lipomycetales</taxon>
        <taxon>Lipomycetaceae</taxon>
        <taxon>Lipomyces</taxon>
    </lineage>
</organism>
<keyword evidence="2" id="KW-1185">Reference proteome</keyword>